<dbReference type="Proteomes" id="UP000722791">
    <property type="component" value="Unassembled WGS sequence"/>
</dbReference>
<evidence type="ECO:0000313" key="2">
    <source>
        <dbReference type="Proteomes" id="UP000722791"/>
    </source>
</evidence>
<dbReference type="AlphaFoldDB" id="A0A8J4D213"/>
<gene>
    <name evidence="1" type="ORF">Vretimale_305</name>
</gene>
<protein>
    <submittedName>
        <fullName evidence="1">Uncharacterized protein</fullName>
    </submittedName>
</protein>
<name>A0A8J4D213_9CHLO</name>
<organism evidence="1 2">
    <name type="scientific">Volvox reticuliferus</name>
    <dbReference type="NCBI Taxonomy" id="1737510"/>
    <lineage>
        <taxon>Eukaryota</taxon>
        <taxon>Viridiplantae</taxon>
        <taxon>Chlorophyta</taxon>
        <taxon>core chlorophytes</taxon>
        <taxon>Chlorophyceae</taxon>
        <taxon>CS clade</taxon>
        <taxon>Chlamydomonadales</taxon>
        <taxon>Volvocaceae</taxon>
        <taxon>Volvox</taxon>
    </lineage>
</organism>
<dbReference type="InterPro" id="IPR011050">
    <property type="entry name" value="Pectin_lyase_fold/virulence"/>
</dbReference>
<dbReference type="Gene3D" id="2.160.20.10">
    <property type="entry name" value="Single-stranded right-handed beta-helix, Pectin lyase-like"/>
    <property type="match status" value="1"/>
</dbReference>
<dbReference type="InterPro" id="IPR012334">
    <property type="entry name" value="Pectin_lyas_fold"/>
</dbReference>
<comment type="caution">
    <text evidence="1">The sequence shown here is derived from an EMBL/GenBank/DDBJ whole genome shotgun (WGS) entry which is preliminary data.</text>
</comment>
<proteinExistence type="predicted"/>
<reference evidence="1" key="1">
    <citation type="journal article" date="2021" name="Proc. Natl. Acad. Sci. U.S.A.">
        <title>Three genomes in the algal genus Volvox reveal the fate of a haploid sex-determining region after a transition to homothallism.</title>
        <authorList>
            <person name="Yamamoto K."/>
            <person name="Hamaji T."/>
            <person name="Kawai-Toyooka H."/>
            <person name="Matsuzaki R."/>
            <person name="Takahashi F."/>
            <person name="Nishimura Y."/>
            <person name="Kawachi M."/>
            <person name="Noguchi H."/>
            <person name="Minakuchi Y."/>
            <person name="Umen J.G."/>
            <person name="Toyoda A."/>
            <person name="Nozaki H."/>
        </authorList>
    </citation>
    <scope>NUCLEOTIDE SEQUENCE</scope>
    <source>
        <strain evidence="1">NIES-3785</strain>
    </source>
</reference>
<dbReference type="SUPFAM" id="SSF51126">
    <property type="entry name" value="Pectin lyase-like"/>
    <property type="match status" value="1"/>
</dbReference>
<evidence type="ECO:0000313" key="1">
    <source>
        <dbReference type="EMBL" id="GIL94138.1"/>
    </source>
</evidence>
<sequence>MKHHRYIVQVKATLAIALIHFVSSYGIVPSLSRLCKPDAFGATADGYSLDTNAVLQAIIACKKGGTVLFGAGKTYLLGEITVTGRGIQLDVPPSTTLLASAEVGRIVSAASVCAQRFTGRFISTFTIKKNTTLKNGADPVPTGALMFKPLCDQLVSRTRRVERSYYIALILFLQSYSSSWCRWAL</sequence>
<dbReference type="EMBL" id="BNCQ01000001">
    <property type="protein sequence ID" value="GIL94138.1"/>
    <property type="molecule type" value="Genomic_DNA"/>
</dbReference>
<accession>A0A8J4D213</accession>